<protein>
    <submittedName>
        <fullName evidence="1">Uncharacterized protein</fullName>
    </submittedName>
</protein>
<accession>A0A511FI55</accession>
<reference evidence="2 4" key="2">
    <citation type="submission" date="2020-08" db="EMBL/GenBank/DDBJ databases">
        <title>Sequencing the genomes of 1000 actinobacteria strains.</title>
        <authorList>
            <person name="Klenk H.-P."/>
        </authorList>
    </citation>
    <scope>NUCLEOTIDE SEQUENCE [LARGE SCALE GENOMIC DNA]</scope>
    <source>
        <strain evidence="2 4">DSM 9581</strain>
    </source>
</reference>
<dbReference type="OrthoDB" id="4828334at2"/>
<keyword evidence="3" id="KW-1185">Reference proteome</keyword>
<evidence type="ECO:0000313" key="2">
    <source>
        <dbReference type="EMBL" id="MBB5471319.1"/>
    </source>
</evidence>
<sequence>MLYHIRVVGPARDLTDLRDFADIVAAPTRDGAILSCQVPDRSALTGVVALLCDLGVEIAELQAVPGA</sequence>
<organism evidence="1 3">
    <name type="scientific">Cellulomonas hominis</name>
    <dbReference type="NCBI Taxonomy" id="156981"/>
    <lineage>
        <taxon>Bacteria</taxon>
        <taxon>Bacillati</taxon>
        <taxon>Actinomycetota</taxon>
        <taxon>Actinomycetes</taxon>
        <taxon>Micrococcales</taxon>
        <taxon>Cellulomonadaceae</taxon>
        <taxon>Cellulomonas</taxon>
    </lineage>
</organism>
<name>A0A511FI55_9CELL</name>
<dbReference type="EMBL" id="BJVQ01000130">
    <property type="protein sequence ID" value="GEL48892.1"/>
    <property type="molecule type" value="Genomic_DNA"/>
</dbReference>
<dbReference type="Proteomes" id="UP000321723">
    <property type="component" value="Unassembled WGS sequence"/>
</dbReference>
<dbReference type="EMBL" id="JACHDN010000001">
    <property type="protein sequence ID" value="MBB5471319.1"/>
    <property type="molecule type" value="Genomic_DNA"/>
</dbReference>
<proteinExistence type="predicted"/>
<dbReference type="RefSeq" id="WP_146840884.1">
    <property type="nucleotide sequence ID" value="NZ_BJVQ01000130.1"/>
</dbReference>
<reference evidence="1 3" key="1">
    <citation type="submission" date="2019-07" db="EMBL/GenBank/DDBJ databases">
        <title>Whole genome shotgun sequence of Cellulomonas hominis NBRC 16055.</title>
        <authorList>
            <person name="Hosoyama A."/>
            <person name="Uohara A."/>
            <person name="Ohji S."/>
            <person name="Ichikawa N."/>
        </authorList>
    </citation>
    <scope>NUCLEOTIDE SEQUENCE [LARGE SCALE GENOMIC DNA]</scope>
    <source>
        <strain evidence="1 3">NBRC 16055</strain>
    </source>
</reference>
<dbReference type="AlphaFoldDB" id="A0A511FI55"/>
<evidence type="ECO:0000313" key="3">
    <source>
        <dbReference type="Proteomes" id="UP000321723"/>
    </source>
</evidence>
<evidence type="ECO:0000313" key="4">
    <source>
        <dbReference type="Proteomes" id="UP000564629"/>
    </source>
</evidence>
<dbReference type="Proteomes" id="UP000564629">
    <property type="component" value="Unassembled WGS sequence"/>
</dbReference>
<comment type="caution">
    <text evidence="1">The sequence shown here is derived from an EMBL/GenBank/DDBJ whole genome shotgun (WGS) entry which is preliminary data.</text>
</comment>
<evidence type="ECO:0000313" key="1">
    <source>
        <dbReference type="EMBL" id="GEL48892.1"/>
    </source>
</evidence>
<gene>
    <name evidence="1" type="ORF">CHO01_40080</name>
    <name evidence="2" type="ORF">HNR08_000055</name>
</gene>